<dbReference type="PANTHER" id="PTHR12358:SF106">
    <property type="entry name" value="LIPID KINASE YEGS"/>
    <property type="match status" value="1"/>
</dbReference>
<gene>
    <name evidence="6" type="ORF">DLM85_03820</name>
</gene>
<feature type="domain" description="DAGKc" evidence="5">
    <location>
        <begin position="1"/>
        <end position="128"/>
    </location>
</feature>
<dbReference type="EMBL" id="QHKM01000001">
    <property type="protein sequence ID" value="RAK69990.1"/>
    <property type="molecule type" value="Genomic_DNA"/>
</dbReference>
<proteinExistence type="predicted"/>
<evidence type="ECO:0000256" key="4">
    <source>
        <dbReference type="ARBA" id="ARBA00022840"/>
    </source>
</evidence>
<keyword evidence="1" id="KW-0808">Transferase</keyword>
<dbReference type="GO" id="GO:0016301">
    <property type="term" value="F:kinase activity"/>
    <property type="evidence" value="ECO:0007669"/>
    <property type="project" value="UniProtKB-KW"/>
</dbReference>
<dbReference type="InterPro" id="IPR045540">
    <property type="entry name" value="YegS/DAGK_C"/>
</dbReference>
<reference evidence="7" key="1">
    <citation type="submission" date="2018-05" db="EMBL/GenBank/DDBJ databases">
        <authorList>
            <person name="Nie L."/>
        </authorList>
    </citation>
    <scope>NUCLEOTIDE SEQUENCE [LARGE SCALE GENOMIC DNA]</scope>
    <source>
        <strain evidence="7">NL</strain>
    </source>
</reference>
<dbReference type="SMART" id="SM00046">
    <property type="entry name" value="DAGKc"/>
    <property type="match status" value="1"/>
</dbReference>
<dbReference type="GO" id="GO:0005886">
    <property type="term" value="C:plasma membrane"/>
    <property type="evidence" value="ECO:0007669"/>
    <property type="project" value="TreeGrafter"/>
</dbReference>
<dbReference type="SUPFAM" id="SSF111331">
    <property type="entry name" value="NAD kinase/diacylglycerol kinase-like"/>
    <property type="match status" value="1"/>
</dbReference>
<keyword evidence="4" id="KW-0067">ATP-binding</keyword>
<dbReference type="InterPro" id="IPR001206">
    <property type="entry name" value="Diacylglycerol_kinase_cat_dom"/>
</dbReference>
<dbReference type="OrthoDB" id="9786026at2"/>
<dbReference type="AlphaFoldDB" id="A0A328BRU2"/>
<accession>A0A328BRU2</accession>
<dbReference type="InterPro" id="IPR016064">
    <property type="entry name" value="NAD/diacylglycerol_kinase_sf"/>
</dbReference>
<dbReference type="Gene3D" id="2.60.200.40">
    <property type="match status" value="1"/>
</dbReference>
<evidence type="ECO:0000256" key="3">
    <source>
        <dbReference type="ARBA" id="ARBA00022777"/>
    </source>
</evidence>
<dbReference type="Gene3D" id="3.40.50.10330">
    <property type="entry name" value="Probable inorganic polyphosphate/atp-NAD kinase, domain 1"/>
    <property type="match status" value="1"/>
</dbReference>
<sequence>MRRLLFVMNPISGDIDKASVQELIETICAERGRTAHFYETSGEDDLNRLRAYLQQHPQDAVFAAGGDGTVNLVAQALSDTELPLGIVPLGSGNGLSKDLGIPQDVEEALQLIWQHEVLRVDTLMVSGHFTAHLADLGFNALIVERFAEGDTRGPGAYVRIALQEYMRYQPARYRVVTDSETWEGEAFMLTVANARTFGSNVVINPASRMDDGRFEVCVIEPFPATAAPGILYQLYTDGFDESAYTRRLQCRWVRIEVVGETAVRVQVDGEPLHLPTPVEATINPQNLRVLVPAAG</sequence>
<dbReference type="InterPro" id="IPR017438">
    <property type="entry name" value="ATP-NAD_kinase_N"/>
</dbReference>
<name>A0A328BRU2_9BACT</name>
<dbReference type="PROSITE" id="PS50146">
    <property type="entry name" value="DAGK"/>
    <property type="match status" value="1"/>
</dbReference>
<dbReference type="InterPro" id="IPR050187">
    <property type="entry name" value="Lipid_Phosphate_FormReg"/>
</dbReference>
<protein>
    <recommendedName>
        <fullName evidence="5">DAGKc domain-containing protein</fullName>
    </recommendedName>
</protein>
<evidence type="ECO:0000256" key="2">
    <source>
        <dbReference type="ARBA" id="ARBA00022741"/>
    </source>
</evidence>
<dbReference type="PANTHER" id="PTHR12358">
    <property type="entry name" value="SPHINGOSINE KINASE"/>
    <property type="match status" value="1"/>
</dbReference>
<dbReference type="Proteomes" id="UP000248553">
    <property type="component" value="Unassembled WGS sequence"/>
</dbReference>
<dbReference type="Pfam" id="PF19279">
    <property type="entry name" value="YegS_C"/>
    <property type="match status" value="1"/>
</dbReference>
<organism evidence="6 7">
    <name type="scientific">Hymenobacter edaphi</name>
    <dbReference type="NCBI Taxonomy" id="2211146"/>
    <lineage>
        <taxon>Bacteria</taxon>
        <taxon>Pseudomonadati</taxon>
        <taxon>Bacteroidota</taxon>
        <taxon>Cytophagia</taxon>
        <taxon>Cytophagales</taxon>
        <taxon>Hymenobacteraceae</taxon>
        <taxon>Hymenobacter</taxon>
    </lineage>
</organism>
<evidence type="ECO:0000256" key="1">
    <source>
        <dbReference type="ARBA" id="ARBA00022679"/>
    </source>
</evidence>
<keyword evidence="7" id="KW-1185">Reference proteome</keyword>
<evidence type="ECO:0000313" key="7">
    <source>
        <dbReference type="Proteomes" id="UP000248553"/>
    </source>
</evidence>
<dbReference type="Pfam" id="PF00781">
    <property type="entry name" value="DAGK_cat"/>
    <property type="match status" value="1"/>
</dbReference>
<dbReference type="GO" id="GO:0005524">
    <property type="term" value="F:ATP binding"/>
    <property type="evidence" value="ECO:0007669"/>
    <property type="project" value="UniProtKB-KW"/>
</dbReference>
<evidence type="ECO:0000313" key="6">
    <source>
        <dbReference type="EMBL" id="RAK69990.1"/>
    </source>
</evidence>
<comment type="caution">
    <text evidence="6">The sequence shown here is derived from an EMBL/GenBank/DDBJ whole genome shotgun (WGS) entry which is preliminary data.</text>
</comment>
<keyword evidence="2" id="KW-0547">Nucleotide-binding</keyword>
<evidence type="ECO:0000259" key="5">
    <source>
        <dbReference type="PROSITE" id="PS50146"/>
    </source>
</evidence>
<keyword evidence="3" id="KW-0418">Kinase</keyword>